<dbReference type="GO" id="GO:0008408">
    <property type="term" value="F:3'-5' exonuclease activity"/>
    <property type="evidence" value="ECO:0007669"/>
    <property type="project" value="InterPro"/>
</dbReference>
<evidence type="ECO:0000256" key="1">
    <source>
        <dbReference type="ARBA" id="ARBA00007705"/>
    </source>
</evidence>
<dbReference type="Gene3D" id="3.30.420.10">
    <property type="entry name" value="Ribonuclease H-like superfamily/Ribonuclease H"/>
    <property type="match status" value="1"/>
</dbReference>
<dbReference type="Gene3D" id="3.30.70.370">
    <property type="match status" value="2"/>
</dbReference>
<feature type="domain" description="3'-5' exonuclease" evidence="6">
    <location>
        <begin position="19"/>
        <end position="217"/>
    </location>
</feature>
<dbReference type="Pfam" id="PF00476">
    <property type="entry name" value="DNA_pol_A"/>
    <property type="match status" value="1"/>
</dbReference>
<gene>
    <name evidence="8" type="primary">polA_2</name>
    <name evidence="8" type="ORF">CA12_32980</name>
</gene>
<dbReference type="EC" id="2.7.7.7" evidence="2"/>
<dbReference type="InterPro" id="IPR002562">
    <property type="entry name" value="3'-5'_exonuclease_dom"/>
</dbReference>
<dbReference type="Pfam" id="PF01612">
    <property type="entry name" value="DNA_pol_A_exo1"/>
    <property type="match status" value="1"/>
</dbReference>
<comment type="catalytic activity">
    <reaction evidence="5">
        <text>DNA(n) + a 2'-deoxyribonucleoside 5'-triphosphate = DNA(n+1) + diphosphate</text>
        <dbReference type="Rhea" id="RHEA:22508"/>
        <dbReference type="Rhea" id="RHEA-COMP:17339"/>
        <dbReference type="Rhea" id="RHEA-COMP:17340"/>
        <dbReference type="ChEBI" id="CHEBI:33019"/>
        <dbReference type="ChEBI" id="CHEBI:61560"/>
        <dbReference type="ChEBI" id="CHEBI:173112"/>
        <dbReference type="EC" id="2.7.7.7"/>
    </reaction>
</comment>
<organism evidence="8 9">
    <name type="scientific">Alienimonas californiensis</name>
    <dbReference type="NCBI Taxonomy" id="2527989"/>
    <lineage>
        <taxon>Bacteria</taxon>
        <taxon>Pseudomonadati</taxon>
        <taxon>Planctomycetota</taxon>
        <taxon>Planctomycetia</taxon>
        <taxon>Planctomycetales</taxon>
        <taxon>Planctomycetaceae</taxon>
        <taxon>Alienimonas</taxon>
    </lineage>
</organism>
<evidence type="ECO:0000259" key="6">
    <source>
        <dbReference type="SMART" id="SM00474"/>
    </source>
</evidence>
<sequence>MGRLIIADDLAAGRVRRTVTVGARRVEFVEWRPGDKPFAPAFAFDTETKPINKRRPDLVPHYVLGVACAGDRGAFVSSESLPAFWETHARCEWVMHNAPFDLAVTQKLLNASVDVYEAVEDGRVWDTLLLAKLLKLATAGTAKGEGGEFSLAGLAAEYLGVELPKQVAGADGEDVRTGFGKYLHKPVAAIPPDALKYAARDAVATWDLFHALRPRVRAVREERSEVFGDPGDAALAAAWAAYGPLTHHVQLKCAVLCVALKRVGVGVDTDRAVAGRDAATAEIARVREELSGRTFGEANTPFILDGRGSDGSLQALLDDLHARRPDLPKKRTATKKWATGEEALAALSDAEPLLAGLVEFRKLQKLHGTYLAPLAETRGRAHANFWPLKDTGRMSCSKPNLQNLPRGADGLPSVRACLVPRPGHVFLAVDYAQVELCVLGAVLRDQLKLGGSLAELVNDPEVDLHKRIAATVLDKTEKEVLPGERQGAKAVSFGRPGGMGAAALKKQAKEAYGVELTDAEVKARIDAYETLVPELKAYLDDGVDVGARLAERLELTPAAFNAARGESGGDHTPVGWAGGMLMKVLRDAAPATRDGRSYTPEEMNYLWAAVLPLADELPGPLAADLRARKPSRELANGVERLVGRNTVTLTGRFRSNCLFTASRNTLFQGVAADGLILALWDLWRAGYRPVLAIHDEVVLEVAEKDLTKALVADVTGRMEAAMGRVIPGVRVTAKPEVRRSLDKADGFDLPQD</sequence>
<evidence type="ECO:0000256" key="3">
    <source>
        <dbReference type="ARBA" id="ARBA00020311"/>
    </source>
</evidence>
<keyword evidence="8" id="KW-0808">Transferase</keyword>
<name>A0A517PCU9_9PLAN</name>
<feature type="domain" description="DNA-directed DNA polymerase family A palm" evidence="7">
    <location>
        <begin position="413"/>
        <end position="705"/>
    </location>
</feature>
<comment type="similarity">
    <text evidence="1">Belongs to the DNA polymerase type-A family.</text>
</comment>
<dbReference type="GO" id="GO:0006261">
    <property type="term" value="P:DNA-templated DNA replication"/>
    <property type="evidence" value="ECO:0007669"/>
    <property type="project" value="InterPro"/>
</dbReference>
<dbReference type="SUPFAM" id="SSF53098">
    <property type="entry name" value="Ribonuclease H-like"/>
    <property type="match status" value="1"/>
</dbReference>
<dbReference type="OrthoDB" id="238874at2"/>
<dbReference type="InterPro" id="IPR012337">
    <property type="entry name" value="RNaseH-like_sf"/>
</dbReference>
<dbReference type="SMART" id="SM00482">
    <property type="entry name" value="POLAc"/>
    <property type="match status" value="1"/>
</dbReference>
<dbReference type="InterPro" id="IPR002298">
    <property type="entry name" value="DNA_polymerase_A"/>
</dbReference>
<dbReference type="EMBL" id="CP036265">
    <property type="protein sequence ID" value="QDT17186.1"/>
    <property type="molecule type" value="Genomic_DNA"/>
</dbReference>
<dbReference type="AlphaFoldDB" id="A0A517PCU9"/>
<dbReference type="InterPro" id="IPR001098">
    <property type="entry name" value="DNA-dir_DNA_pol_A_palm_dom"/>
</dbReference>
<keyword evidence="8" id="KW-0548">Nucleotidyltransferase</keyword>
<dbReference type="PANTHER" id="PTHR10133:SF27">
    <property type="entry name" value="DNA POLYMERASE NU"/>
    <property type="match status" value="1"/>
</dbReference>
<evidence type="ECO:0000256" key="2">
    <source>
        <dbReference type="ARBA" id="ARBA00012417"/>
    </source>
</evidence>
<dbReference type="InterPro" id="IPR036397">
    <property type="entry name" value="RNaseH_sf"/>
</dbReference>
<evidence type="ECO:0000313" key="9">
    <source>
        <dbReference type="Proteomes" id="UP000318741"/>
    </source>
</evidence>
<dbReference type="SUPFAM" id="SSF56672">
    <property type="entry name" value="DNA/RNA polymerases"/>
    <property type="match status" value="1"/>
</dbReference>
<dbReference type="GO" id="GO:0006302">
    <property type="term" value="P:double-strand break repair"/>
    <property type="evidence" value="ECO:0007669"/>
    <property type="project" value="TreeGrafter"/>
</dbReference>
<dbReference type="RefSeq" id="WP_145360082.1">
    <property type="nucleotide sequence ID" value="NZ_CP036265.1"/>
</dbReference>
<reference evidence="8 9" key="1">
    <citation type="submission" date="2019-02" db="EMBL/GenBank/DDBJ databases">
        <title>Deep-cultivation of Planctomycetes and their phenomic and genomic characterization uncovers novel biology.</title>
        <authorList>
            <person name="Wiegand S."/>
            <person name="Jogler M."/>
            <person name="Boedeker C."/>
            <person name="Pinto D."/>
            <person name="Vollmers J."/>
            <person name="Rivas-Marin E."/>
            <person name="Kohn T."/>
            <person name="Peeters S.H."/>
            <person name="Heuer A."/>
            <person name="Rast P."/>
            <person name="Oberbeckmann S."/>
            <person name="Bunk B."/>
            <person name="Jeske O."/>
            <person name="Meyerdierks A."/>
            <person name="Storesund J.E."/>
            <person name="Kallscheuer N."/>
            <person name="Luecker S."/>
            <person name="Lage O.M."/>
            <person name="Pohl T."/>
            <person name="Merkel B.J."/>
            <person name="Hornburger P."/>
            <person name="Mueller R.-W."/>
            <person name="Bruemmer F."/>
            <person name="Labrenz M."/>
            <person name="Spormann A.M."/>
            <person name="Op den Camp H."/>
            <person name="Overmann J."/>
            <person name="Amann R."/>
            <person name="Jetten M.S.M."/>
            <person name="Mascher T."/>
            <person name="Medema M.H."/>
            <person name="Devos D.P."/>
            <person name="Kaster A.-K."/>
            <person name="Ovreas L."/>
            <person name="Rohde M."/>
            <person name="Galperin M.Y."/>
            <person name="Jogler C."/>
        </authorList>
    </citation>
    <scope>NUCLEOTIDE SEQUENCE [LARGE SCALE GENOMIC DNA]</scope>
    <source>
        <strain evidence="8 9">CA12</strain>
    </source>
</reference>
<dbReference type="Gene3D" id="1.20.1060.10">
    <property type="entry name" value="Taq DNA Polymerase, Chain T, domain 4"/>
    <property type="match status" value="1"/>
</dbReference>
<dbReference type="Proteomes" id="UP000318741">
    <property type="component" value="Chromosome"/>
</dbReference>
<evidence type="ECO:0000256" key="4">
    <source>
        <dbReference type="ARBA" id="ARBA00022705"/>
    </source>
</evidence>
<evidence type="ECO:0000256" key="5">
    <source>
        <dbReference type="ARBA" id="ARBA00049244"/>
    </source>
</evidence>
<dbReference type="GO" id="GO:0003887">
    <property type="term" value="F:DNA-directed DNA polymerase activity"/>
    <property type="evidence" value="ECO:0007669"/>
    <property type="project" value="UniProtKB-EC"/>
</dbReference>
<dbReference type="PANTHER" id="PTHR10133">
    <property type="entry name" value="DNA POLYMERASE I"/>
    <property type="match status" value="1"/>
</dbReference>
<keyword evidence="9" id="KW-1185">Reference proteome</keyword>
<protein>
    <recommendedName>
        <fullName evidence="3">DNA polymerase I</fullName>
        <ecNumber evidence="2">2.7.7.7</ecNumber>
    </recommendedName>
</protein>
<keyword evidence="4" id="KW-0235">DNA replication</keyword>
<dbReference type="GO" id="GO:0003677">
    <property type="term" value="F:DNA binding"/>
    <property type="evidence" value="ECO:0007669"/>
    <property type="project" value="InterPro"/>
</dbReference>
<proteinExistence type="inferred from homology"/>
<evidence type="ECO:0000313" key="8">
    <source>
        <dbReference type="EMBL" id="QDT17186.1"/>
    </source>
</evidence>
<dbReference type="KEGG" id="acaf:CA12_32980"/>
<dbReference type="InterPro" id="IPR043502">
    <property type="entry name" value="DNA/RNA_pol_sf"/>
</dbReference>
<accession>A0A517PCU9</accession>
<dbReference type="PRINTS" id="PR00868">
    <property type="entry name" value="DNAPOLI"/>
</dbReference>
<dbReference type="Gene3D" id="1.10.150.20">
    <property type="entry name" value="5' to 3' exonuclease, C-terminal subdomain"/>
    <property type="match status" value="2"/>
</dbReference>
<evidence type="ECO:0000259" key="7">
    <source>
        <dbReference type="SMART" id="SM00482"/>
    </source>
</evidence>
<dbReference type="SMART" id="SM00474">
    <property type="entry name" value="35EXOc"/>
    <property type="match status" value="1"/>
</dbReference>